<feature type="domain" description="DUF218" evidence="1">
    <location>
        <begin position="40"/>
        <end position="161"/>
    </location>
</feature>
<accession>A0A1T4QUF4</accession>
<evidence type="ECO:0000259" key="1">
    <source>
        <dbReference type="Pfam" id="PF02698"/>
    </source>
</evidence>
<dbReference type="Proteomes" id="UP000190102">
    <property type="component" value="Unassembled WGS sequence"/>
</dbReference>
<dbReference type="InterPro" id="IPR051599">
    <property type="entry name" value="Cell_Envelope_Assoc"/>
</dbReference>
<dbReference type="Gene3D" id="3.40.50.620">
    <property type="entry name" value="HUPs"/>
    <property type="match status" value="1"/>
</dbReference>
<dbReference type="STRING" id="115783.SAMN02745119_02536"/>
<gene>
    <name evidence="2" type="ORF">SAMN02745119_02536</name>
</gene>
<dbReference type="GO" id="GO:0005886">
    <property type="term" value="C:plasma membrane"/>
    <property type="evidence" value="ECO:0007669"/>
    <property type="project" value="TreeGrafter"/>
</dbReference>
<dbReference type="GO" id="GO:0000270">
    <property type="term" value="P:peptidoglycan metabolic process"/>
    <property type="evidence" value="ECO:0007669"/>
    <property type="project" value="TreeGrafter"/>
</dbReference>
<keyword evidence="3" id="KW-1185">Reference proteome</keyword>
<dbReference type="Pfam" id="PF02698">
    <property type="entry name" value="DUF218"/>
    <property type="match status" value="1"/>
</dbReference>
<reference evidence="3" key="1">
    <citation type="submission" date="2017-02" db="EMBL/GenBank/DDBJ databases">
        <authorList>
            <person name="Varghese N."/>
            <person name="Submissions S."/>
        </authorList>
    </citation>
    <scope>NUCLEOTIDE SEQUENCE [LARGE SCALE GENOMIC DNA]</scope>
    <source>
        <strain evidence="3">ATCC BAA-34</strain>
    </source>
</reference>
<dbReference type="OrthoDB" id="9809813at2"/>
<proteinExistence type="predicted"/>
<dbReference type="InterPro" id="IPR003848">
    <property type="entry name" value="DUF218"/>
</dbReference>
<evidence type="ECO:0000313" key="3">
    <source>
        <dbReference type="Proteomes" id="UP000190102"/>
    </source>
</evidence>
<dbReference type="PANTHER" id="PTHR30336">
    <property type="entry name" value="INNER MEMBRANE PROTEIN, PROBABLE PERMEASE"/>
    <property type="match status" value="1"/>
</dbReference>
<evidence type="ECO:0000313" key="2">
    <source>
        <dbReference type="EMBL" id="SKA07360.1"/>
    </source>
</evidence>
<dbReference type="CDD" id="cd06259">
    <property type="entry name" value="YdcF-like"/>
    <property type="match status" value="1"/>
</dbReference>
<dbReference type="InterPro" id="IPR014729">
    <property type="entry name" value="Rossmann-like_a/b/a_fold"/>
</dbReference>
<dbReference type="AlphaFoldDB" id="A0A1T4QUF4"/>
<name>A0A1T4QUF4_9BACT</name>
<dbReference type="RefSeq" id="WP_078790796.1">
    <property type="nucleotide sequence ID" value="NZ_FUWR01000015.1"/>
</dbReference>
<organism evidence="2 3">
    <name type="scientific">Trichlorobacter thiogenes</name>
    <dbReference type="NCBI Taxonomy" id="115783"/>
    <lineage>
        <taxon>Bacteria</taxon>
        <taxon>Pseudomonadati</taxon>
        <taxon>Thermodesulfobacteriota</taxon>
        <taxon>Desulfuromonadia</taxon>
        <taxon>Geobacterales</taxon>
        <taxon>Geobacteraceae</taxon>
        <taxon>Trichlorobacter</taxon>
    </lineage>
</organism>
<protein>
    <submittedName>
        <fullName evidence="2">Uncharacterized SAM-binding protein YcdF, DUF218 family</fullName>
    </submittedName>
</protein>
<sequence length="198" mass="22866">MKIFKALLSLLMLAVLIVTALFIDFTYKTFSARPRQVQVDAIVVLAGGKGRVEEGVRLFKERRANWLFLVGVDPTVRKSDLYRPKQGDPSSDNVVLEKLSRNTLENAIYGRDILAEHKVRSVLLITSRYHLKRSAILFRNALPPEVAVYPYPVDSSNVKEEWWHHVGTFRLLFSEFYKYCIFRVFFLFSPGELRPVSL</sequence>
<dbReference type="PANTHER" id="PTHR30336:SF4">
    <property type="entry name" value="ENVELOPE BIOGENESIS FACTOR ELYC"/>
    <property type="match status" value="1"/>
</dbReference>
<dbReference type="GO" id="GO:0043164">
    <property type="term" value="P:Gram-negative-bacterium-type cell wall biogenesis"/>
    <property type="evidence" value="ECO:0007669"/>
    <property type="project" value="TreeGrafter"/>
</dbReference>
<dbReference type="EMBL" id="FUWR01000015">
    <property type="protein sequence ID" value="SKA07360.1"/>
    <property type="molecule type" value="Genomic_DNA"/>
</dbReference>